<protein>
    <recommendedName>
        <fullName evidence="5">Poly-gamma-glutamate system protein</fullName>
    </recommendedName>
</protein>
<dbReference type="STRING" id="573570.F7310_06690"/>
<dbReference type="NCBIfam" id="TIGR04332">
    <property type="entry name" value="gamma_Glu_sys"/>
    <property type="match status" value="1"/>
</dbReference>
<dbReference type="InterPro" id="IPR027602">
    <property type="entry name" value="PGA_system"/>
</dbReference>
<keyword evidence="4" id="KW-1185">Reference proteome</keyword>
<dbReference type="Proteomes" id="UP000184222">
    <property type="component" value="Chromosome"/>
</dbReference>
<keyword evidence="2" id="KW-0472">Membrane</keyword>
<evidence type="ECO:0000313" key="4">
    <source>
        <dbReference type="Proteomes" id="UP000184222"/>
    </source>
</evidence>
<name>A0A1L4BT92_9GAMM</name>
<keyword evidence="2" id="KW-0812">Transmembrane</keyword>
<feature type="transmembrane region" description="Helical" evidence="2">
    <location>
        <begin position="12"/>
        <end position="30"/>
    </location>
</feature>
<evidence type="ECO:0000313" key="3">
    <source>
        <dbReference type="EMBL" id="API87062.1"/>
    </source>
</evidence>
<evidence type="ECO:0000256" key="2">
    <source>
        <dbReference type="SAM" id="Phobius"/>
    </source>
</evidence>
<evidence type="ECO:0008006" key="5">
    <source>
        <dbReference type="Google" id="ProtNLM"/>
    </source>
</evidence>
<evidence type="ECO:0000256" key="1">
    <source>
        <dbReference type="SAM" id="MobiDB-lite"/>
    </source>
</evidence>
<dbReference type="EMBL" id="CP016796">
    <property type="protein sequence ID" value="API87062.1"/>
    <property type="molecule type" value="Genomic_DNA"/>
</dbReference>
<dbReference type="RefSeq" id="WP_072712709.1">
    <property type="nucleotide sequence ID" value="NZ_CP016796.1"/>
</dbReference>
<proteinExistence type="predicted"/>
<accession>A0A1L4BT92</accession>
<organism evidence="3 4">
    <name type="scientific">Francisella uliginis</name>
    <dbReference type="NCBI Taxonomy" id="573570"/>
    <lineage>
        <taxon>Bacteria</taxon>
        <taxon>Pseudomonadati</taxon>
        <taxon>Pseudomonadota</taxon>
        <taxon>Gammaproteobacteria</taxon>
        <taxon>Thiotrichales</taxon>
        <taxon>Francisellaceae</taxon>
        <taxon>Francisella</taxon>
    </lineage>
</organism>
<keyword evidence="2" id="KW-1133">Transmembrane helix</keyword>
<reference evidence="3 4" key="1">
    <citation type="journal article" date="2016" name="Appl. Environ. Microbiol.">
        <title>Whole genome relationships among Francisella bacteria of diverse origin define new species and provide specific regions for detection.</title>
        <authorList>
            <person name="Challacombe J.F."/>
            <person name="Petersen J.M."/>
            <person name="Gallegos-Graves V."/>
            <person name="Hodge D."/>
            <person name="Pillai S."/>
            <person name="Kuske C.R."/>
        </authorList>
    </citation>
    <scope>NUCLEOTIDE SEQUENCE [LARGE SCALE GENOMIC DNA]</scope>
    <source>
        <strain evidence="4">TX07-7310</strain>
    </source>
</reference>
<sequence>MKTMYWHRKFLSRYIILFLTVFMIISLYIVEGNLVVETKGYTQKIQAAKMTDRAFELTERFFMSKGYLCQKMGDISCTGLIGLSMTEITTDSGDLYAKRSSVNPNMSALFVDWLSQLNLKEGDTVAIQETGSYPALDIAMLAAIKTLKLKPLVIFSAGASQFGANRPNFTWPDIYHNLVEKKLFDFDVLGITLGGSHDNGYGMTPRAILKLNDAIKRNGYKVINVPYKDATNTSIKKRMEIYKKAAGDNKIKAYINVGGNMASIGLKQLDTKKVDKKDTDKNKDTNKKVTEDKKKSKEDNSSKTTIKLHSFPAGVTKSLPPEYKTVNSVAVNFLKEDIPVINVRDINTSIIKDYGLVYNPSSIVPPGQGAVFSQKKYNTTLAAILLIIDIALIIFMAFISRKYLISFKTK</sequence>
<dbReference type="KEGG" id="frx:F7310_06690"/>
<dbReference type="OrthoDB" id="6233025at2"/>
<feature type="transmembrane region" description="Helical" evidence="2">
    <location>
        <begin position="381"/>
        <end position="400"/>
    </location>
</feature>
<feature type="compositionally biased region" description="Basic and acidic residues" evidence="1">
    <location>
        <begin position="274"/>
        <end position="301"/>
    </location>
</feature>
<dbReference type="AlphaFoldDB" id="A0A1L4BT92"/>
<feature type="region of interest" description="Disordered" evidence="1">
    <location>
        <begin position="274"/>
        <end position="303"/>
    </location>
</feature>
<gene>
    <name evidence="3" type="ORF">F7310_06690</name>
</gene>